<name>A0A1U9JVI5_9HYPH</name>
<feature type="transmembrane region" description="Helical" evidence="13">
    <location>
        <begin position="43"/>
        <end position="64"/>
    </location>
</feature>
<dbReference type="PANTHER" id="PTHR30070:SF1">
    <property type="entry name" value="CYTOCHROME C BIOGENESIS B-RELATED"/>
    <property type="match status" value="1"/>
</dbReference>
<dbReference type="GO" id="GO:0017004">
    <property type="term" value="P:cytochrome complex assembly"/>
    <property type="evidence" value="ECO:0007669"/>
    <property type="project" value="UniProtKB-KW"/>
</dbReference>
<feature type="transmembrane region" description="Helical" evidence="13">
    <location>
        <begin position="98"/>
        <end position="119"/>
    </location>
</feature>
<organism evidence="14 15">
    <name type="scientific">Candidatus Tokpelaia hoelldobleri</name>
    <dbReference type="NCBI Taxonomy" id="1902579"/>
    <lineage>
        <taxon>Bacteria</taxon>
        <taxon>Pseudomonadati</taxon>
        <taxon>Pseudomonadota</taxon>
        <taxon>Alphaproteobacteria</taxon>
        <taxon>Hyphomicrobiales</taxon>
        <taxon>Candidatus Tokpelaia</taxon>
    </lineage>
</organism>
<reference evidence="14 15" key="2">
    <citation type="journal article" date="2016" name="Sci. Rep.">
        <title>The genome of Rhizobiales bacteria in predatory ants reveals urease gene functions but no genes for nitrogen fixation.</title>
        <authorList>
            <person name="Neuvonen M.M."/>
            <person name="Tamarit D."/>
            <person name="Naslund K."/>
            <person name="Liebig J."/>
            <person name="Feldhaar H."/>
            <person name="Moran N.A."/>
            <person name="Guy L."/>
            <person name="Andersson S.G."/>
        </authorList>
    </citation>
    <scope>NUCLEOTIDE SEQUENCE [LARGE SCALE GENOMIC DNA]</scope>
    <source>
        <strain evidence="14 15">Hsal</strain>
    </source>
</reference>
<dbReference type="Pfam" id="PF03379">
    <property type="entry name" value="CcmB"/>
    <property type="match status" value="1"/>
</dbReference>
<dbReference type="AlphaFoldDB" id="A0A1U9JVI5"/>
<dbReference type="KEGG" id="thd:BHV28_11720"/>
<evidence type="ECO:0000313" key="14">
    <source>
        <dbReference type="EMBL" id="AQS41858.1"/>
    </source>
</evidence>
<evidence type="ECO:0000256" key="3">
    <source>
        <dbReference type="ARBA" id="ARBA00010544"/>
    </source>
</evidence>
<feature type="transmembrane region" description="Helical" evidence="13">
    <location>
        <begin position="193"/>
        <end position="215"/>
    </location>
</feature>
<dbReference type="STRING" id="1902579.BHV28_11720"/>
<sequence length="220" mass="22891">MISLFLRDLRLGFRAGDRLAGSLVFFLAVITITPFALGTENGILAHTGAGMIWIAALLAILLGLEQLFASDHADGSLEIMVRETDFPALAGMVAVKCLAHWASHVLPLIIITPLLAVFLQMEPEMIGATALSLLLGTPAIIFIGAAGAALTVSLPRGGVLTAIITLPLVIPVVIFGVTAIHAFHTGQNAAQPLLFLSGLSLFFAVIGSAAAAAALKYMVE</sequence>
<keyword evidence="7 12" id="KW-0997">Cell inner membrane</keyword>
<evidence type="ECO:0000256" key="7">
    <source>
        <dbReference type="ARBA" id="ARBA00022519"/>
    </source>
</evidence>
<evidence type="ECO:0000256" key="8">
    <source>
        <dbReference type="ARBA" id="ARBA00022692"/>
    </source>
</evidence>
<evidence type="ECO:0000256" key="4">
    <source>
        <dbReference type="ARBA" id="ARBA00016452"/>
    </source>
</evidence>
<feature type="transmembrane region" description="Helical" evidence="13">
    <location>
        <begin position="159"/>
        <end position="181"/>
    </location>
</feature>
<dbReference type="PANTHER" id="PTHR30070">
    <property type="entry name" value="HEME EXPORTER PROTEIN B"/>
    <property type="match status" value="1"/>
</dbReference>
<keyword evidence="11 12" id="KW-0472">Membrane</keyword>
<evidence type="ECO:0000256" key="10">
    <source>
        <dbReference type="ARBA" id="ARBA00022989"/>
    </source>
</evidence>
<dbReference type="Proteomes" id="UP000188912">
    <property type="component" value="Chromosome"/>
</dbReference>
<comment type="subcellular location">
    <subcellularLocation>
        <location evidence="2">Cell inner membrane</location>
        <topology evidence="2">Multi-pass membrane protein</topology>
    </subcellularLocation>
</comment>
<dbReference type="GO" id="GO:1903607">
    <property type="term" value="P:cytochrome c biosynthetic process"/>
    <property type="evidence" value="ECO:0007669"/>
    <property type="project" value="TreeGrafter"/>
</dbReference>
<dbReference type="InterPro" id="IPR026031">
    <property type="entry name" value="Cyt_c_CcmB_bac"/>
</dbReference>
<dbReference type="EMBL" id="CP017315">
    <property type="protein sequence ID" value="AQS41858.1"/>
    <property type="molecule type" value="Genomic_DNA"/>
</dbReference>
<dbReference type="PRINTS" id="PR01414">
    <property type="entry name" value="CCMBBIOGNSIS"/>
</dbReference>
<gene>
    <name evidence="14" type="primary">ccmB</name>
    <name evidence="14" type="ORF">BHV28_11720</name>
</gene>
<comment type="function">
    <text evidence="1 12">Required for the export of heme to the periplasm for the biogenesis of c-type cytochromes.</text>
</comment>
<evidence type="ECO:0000256" key="2">
    <source>
        <dbReference type="ARBA" id="ARBA00004429"/>
    </source>
</evidence>
<dbReference type="InterPro" id="IPR003544">
    <property type="entry name" value="Cyt_c_biogenesis_CcmB"/>
</dbReference>
<evidence type="ECO:0000313" key="15">
    <source>
        <dbReference type="Proteomes" id="UP000188912"/>
    </source>
</evidence>
<dbReference type="PIRSF" id="PIRSF002764">
    <property type="entry name" value="CcmB"/>
    <property type="match status" value="1"/>
</dbReference>
<dbReference type="GO" id="GO:0015232">
    <property type="term" value="F:heme transmembrane transporter activity"/>
    <property type="evidence" value="ECO:0007669"/>
    <property type="project" value="InterPro"/>
</dbReference>
<dbReference type="NCBIfam" id="TIGR01190">
    <property type="entry name" value="ccmB"/>
    <property type="match status" value="1"/>
</dbReference>
<keyword evidence="10 13" id="KW-1133">Transmembrane helix</keyword>
<evidence type="ECO:0000256" key="1">
    <source>
        <dbReference type="ARBA" id="ARBA00002442"/>
    </source>
</evidence>
<protein>
    <recommendedName>
        <fullName evidence="4 12">Heme exporter protein B</fullName>
    </recommendedName>
</protein>
<reference evidence="14 15" key="1">
    <citation type="journal article" date="2010" name="Science">
        <title>Genomic comparison of the ants Camponotus floridanus and Harpegnathos saltator.</title>
        <authorList>
            <person name="Bonasio R."/>
            <person name="Zhang G."/>
            <person name="Ye C."/>
            <person name="Mutti N.S."/>
            <person name="Fang X."/>
            <person name="Qin N."/>
            <person name="Donahue G."/>
            <person name="Yang P."/>
            <person name="Li Q."/>
            <person name="Li C."/>
            <person name="Zhang P."/>
            <person name="Huang Z."/>
            <person name="Berger S.L."/>
            <person name="Reinberg D."/>
            <person name="Wang J."/>
            <person name="Liebig J."/>
        </authorList>
    </citation>
    <scope>NUCLEOTIDE SEQUENCE [LARGE SCALE GENOMIC DNA]</scope>
    <source>
        <strain evidence="14 15">Hsal</strain>
    </source>
</reference>
<keyword evidence="9 12" id="KW-0201">Cytochrome c-type biogenesis</keyword>
<feature type="transmembrane region" description="Helical" evidence="13">
    <location>
        <begin position="125"/>
        <end position="152"/>
    </location>
</feature>
<evidence type="ECO:0000256" key="11">
    <source>
        <dbReference type="ARBA" id="ARBA00023136"/>
    </source>
</evidence>
<keyword evidence="6 12" id="KW-1003">Cell membrane</keyword>
<evidence type="ECO:0000256" key="9">
    <source>
        <dbReference type="ARBA" id="ARBA00022748"/>
    </source>
</evidence>
<dbReference type="GO" id="GO:0005886">
    <property type="term" value="C:plasma membrane"/>
    <property type="evidence" value="ECO:0007669"/>
    <property type="project" value="UniProtKB-SubCell"/>
</dbReference>
<accession>A0A1U9JVI5</accession>
<keyword evidence="8 13" id="KW-0812">Transmembrane</keyword>
<comment type="similarity">
    <text evidence="3 12">Belongs to the CcmB/CycW/HelB family.</text>
</comment>
<keyword evidence="5 12" id="KW-0813">Transport</keyword>
<keyword evidence="15" id="KW-1185">Reference proteome</keyword>
<proteinExistence type="inferred from homology"/>
<evidence type="ECO:0000256" key="12">
    <source>
        <dbReference type="PIRNR" id="PIRNR002764"/>
    </source>
</evidence>
<evidence type="ECO:0000256" key="6">
    <source>
        <dbReference type="ARBA" id="ARBA00022475"/>
    </source>
</evidence>
<evidence type="ECO:0000256" key="5">
    <source>
        <dbReference type="ARBA" id="ARBA00022448"/>
    </source>
</evidence>
<evidence type="ECO:0000256" key="13">
    <source>
        <dbReference type="SAM" id="Phobius"/>
    </source>
</evidence>
<feature type="transmembrane region" description="Helical" evidence="13">
    <location>
        <begin position="20"/>
        <end position="37"/>
    </location>
</feature>